<comment type="subcellular location">
    <subcellularLocation>
        <location evidence="1 8">Cell membrane</location>
        <topology evidence="1 8">Multi-pass membrane protein</topology>
    </subcellularLocation>
</comment>
<keyword evidence="5 8" id="KW-0812">Transmembrane</keyword>
<evidence type="ECO:0000256" key="3">
    <source>
        <dbReference type="ARBA" id="ARBA00022448"/>
    </source>
</evidence>
<feature type="transmembrane region" description="Helical" evidence="8">
    <location>
        <begin position="83"/>
        <end position="103"/>
    </location>
</feature>
<keyword evidence="3 8" id="KW-0813">Transport</keyword>
<dbReference type="GO" id="GO:0005886">
    <property type="term" value="C:plasma membrane"/>
    <property type="evidence" value="ECO:0007669"/>
    <property type="project" value="UniProtKB-SubCell"/>
</dbReference>
<accession>A0A1J0W2E7</accession>
<evidence type="ECO:0000256" key="4">
    <source>
        <dbReference type="ARBA" id="ARBA00022475"/>
    </source>
</evidence>
<dbReference type="KEGG" id="nsl:BOX37_17635"/>
<comment type="similarity">
    <text evidence="2">Belongs to the binding-protein-dependent transport system permease family. CysTW subfamily.</text>
</comment>
<dbReference type="CDD" id="cd06261">
    <property type="entry name" value="TM_PBP2"/>
    <property type="match status" value="1"/>
</dbReference>
<dbReference type="InterPro" id="IPR000515">
    <property type="entry name" value="MetI-like"/>
</dbReference>
<dbReference type="OrthoDB" id="8404154at2"/>
<evidence type="ECO:0000256" key="7">
    <source>
        <dbReference type="ARBA" id="ARBA00023136"/>
    </source>
</evidence>
<evidence type="ECO:0000256" key="2">
    <source>
        <dbReference type="ARBA" id="ARBA00007069"/>
    </source>
</evidence>
<feature type="domain" description="ABC transmembrane type-1" evidence="9">
    <location>
        <begin position="77"/>
        <end position="285"/>
    </location>
</feature>
<feature type="transmembrane region" description="Helical" evidence="8">
    <location>
        <begin position="203"/>
        <end position="230"/>
    </location>
</feature>
<dbReference type="GO" id="GO:0055085">
    <property type="term" value="P:transmembrane transport"/>
    <property type="evidence" value="ECO:0007669"/>
    <property type="project" value="InterPro"/>
</dbReference>
<feature type="transmembrane region" description="Helical" evidence="8">
    <location>
        <begin position="156"/>
        <end position="182"/>
    </location>
</feature>
<keyword evidence="7 8" id="KW-0472">Membrane</keyword>
<dbReference type="PROSITE" id="PS50928">
    <property type="entry name" value="ABC_TM1"/>
    <property type="match status" value="1"/>
</dbReference>
<keyword evidence="4" id="KW-1003">Cell membrane</keyword>
<dbReference type="Pfam" id="PF00528">
    <property type="entry name" value="BPD_transp_1"/>
    <property type="match status" value="1"/>
</dbReference>
<organism evidence="10 11">
    <name type="scientific">Nocardia mangyaensis</name>
    <dbReference type="NCBI Taxonomy" id="2213200"/>
    <lineage>
        <taxon>Bacteria</taxon>
        <taxon>Bacillati</taxon>
        <taxon>Actinomycetota</taxon>
        <taxon>Actinomycetes</taxon>
        <taxon>Mycobacteriales</taxon>
        <taxon>Nocardiaceae</taxon>
        <taxon>Nocardia</taxon>
    </lineage>
</organism>
<dbReference type="PANTHER" id="PTHR42929">
    <property type="entry name" value="INNER MEMBRANE ABC TRANSPORTER PERMEASE PROTEIN YDCU-RELATED-RELATED"/>
    <property type="match status" value="1"/>
</dbReference>
<evidence type="ECO:0000256" key="5">
    <source>
        <dbReference type="ARBA" id="ARBA00022692"/>
    </source>
</evidence>
<sequence>MSTVHDSRPTPSAARTRRGRGGLATIPLFAFIGFAFGLPLVAIGYAALQVKDPDTLATSFGIANLTASLQGPYRNALQSSIELSAIVAFLGVVFGTLLAYAVVASGSRRLREPVLTASGVLANFGGVPLAFTWVATLGNAGMITDLFNLTDHGWSLYSFTGLTMAYLYFAIPLMVITIVPALDGLRPQWREAAQNNGASTWQFWRHVGIPVLMPSLLGGGVLLFGAAFAAHATAAAMLGTGSTVPLITLKIAAALGGDVMVGQENVAFAMSLDMILVVALVMAIYLPLQRRSARWLA</sequence>
<dbReference type="EMBL" id="CP018082">
    <property type="protein sequence ID" value="APE38450.1"/>
    <property type="molecule type" value="Genomic_DNA"/>
</dbReference>
<feature type="transmembrane region" description="Helical" evidence="8">
    <location>
        <begin position="266"/>
        <end position="288"/>
    </location>
</feature>
<evidence type="ECO:0000256" key="8">
    <source>
        <dbReference type="RuleBase" id="RU363032"/>
    </source>
</evidence>
<name>A0A1J0W2E7_9NOCA</name>
<dbReference type="Gene3D" id="1.10.3720.10">
    <property type="entry name" value="MetI-like"/>
    <property type="match status" value="1"/>
</dbReference>
<dbReference type="SUPFAM" id="SSF161098">
    <property type="entry name" value="MetI-like"/>
    <property type="match status" value="1"/>
</dbReference>
<evidence type="ECO:0000259" key="9">
    <source>
        <dbReference type="PROSITE" id="PS50928"/>
    </source>
</evidence>
<evidence type="ECO:0000256" key="1">
    <source>
        <dbReference type="ARBA" id="ARBA00004651"/>
    </source>
</evidence>
<evidence type="ECO:0000256" key="6">
    <source>
        <dbReference type="ARBA" id="ARBA00022989"/>
    </source>
</evidence>
<proteinExistence type="inferred from homology"/>
<keyword evidence="6 8" id="KW-1133">Transmembrane helix</keyword>
<evidence type="ECO:0000313" key="10">
    <source>
        <dbReference type="EMBL" id="APE38450.1"/>
    </source>
</evidence>
<protein>
    <submittedName>
        <fullName evidence="10">ABC transporter permease</fullName>
    </submittedName>
</protein>
<dbReference type="Proteomes" id="UP000183810">
    <property type="component" value="Chromosome"/>
</dbReference>
<dbReference type="PANTHER" id="PTHR42929:SF1">
    <property type="entry name" value="INNER MEMBRANE ABC TRANSPORTER PERMEASE PROTEIN YDCU-RELATED"/>
    <property type="match status" value="1"/>
</dbReference>
<gene>
    <name evidence="10" type="ORF">BOX37_17635</name>
</gene>
<dbReference type="InterPro" id="IPR035906">
    <property type="entry name" value="MetI-like_sf"/>
</dbReference>
<evidence type="ECO:0000313" key="11">
    <source>
        <dbReference type="Proteomes" id="UP000183810"/>
    </source>
</evidence>
<dbReference type="AlphaFoldDB" id="A0A1J0W2E7"/>
<feature type="transmembrane region" description="Helical" evidence="8">
    <location>
        <begin position="115"/>
        <end position="136"/>
    </location>
</feature>
<keyword evidence="11" id="KW-1185">Reference proteome</keyword>
<feature type="transmembrane region" description="Helical" evidence="8">
    <location>
        <begin position="21"/>
        <end position="48"/>
    </location>
</feature>
<reference evidence="10" key="1">
    <citation type="submission" date="2016-11" db="EMBL/GenBank/DDBJ databases">
        <authorList>
            <person name="Jaros S."/>
            <person name="Januszkiewicz K."/>
            <person name="Wedrychowicz H."/>
        </authorList>
    </citation>
    <scope>NUCLEOTIDE SEQUENCE [LARGE SCALE GENOMIC DNA]</scope>
    <source>
        <strain evidence="10">Y48</strain>
    </source>
</reference>